<dbReference type="SUPFAM" id="SSF53474">
    <property type="entry name" value="alpha/beta-Hydrolases"/>
    <property type="match status" value="1"/>
</dbReference>
<keyword evidence="2" id="KW-0378">Hydrolase</keyword>
<dbReference type="Proteomes" id="UP001595645">
    <property type="component" value="Unassembled WGS sequence"/>
</dbReference>
<evidence type="ECO:0000259" key="1">
    <source>
        <dbReference type="SMART" id="SM00824"/>
    </source>
</evidence>
<comment type="caution">
    <text evidence="2">The sequence shown here is derived from an EMBL/GenBank/DDBJ whole genome shotgun (WGS) entry which is preliminary data.</text>
</comment>
<dbReference type="InterPro" id="IPR029058">
    <property type="entry name" value="AB_hydrolase_fold"/>
</dbReference>
<proteinExistence type="predicted"/>
<accession>A0ABV7P6Y6</accession>
<sequence length="243" mass="26327">MSEPVREEPPSRLITLLRRKDRPVCVMLPGAGGGLNPYLRLASYLGRSYSVYAVRAAGLVPGDTVEDSIAAMADSALSALGDRTPDLVFGWSLGGTIGWEVCVRLADRGRRPDLVIVDSSPLPRHATADADERIRKLIVAGLGPRPDEHTVARVERTFRAQVRALAGYAADREYPGRALLLMCADADDGISGRDVALRRWSELAPDLKTATLDAGHYEVFDPAHLDRLTGEIGAFLGREQGSR</sequence>
<dbReference type="InterPro" id="IPR001031">
    <property type="entry name" value="Thioesterase"/>
</dbReference>
<dbReference type="EMBL" id="JBHRWK010000074">
    <property type="protein sequence ID" value="MFC3454869.1"/>
    <property type="molecule type" value="Genomic_DNA"/>
</dbReference>
<feature type="domain" description="Thioesterase TesA-like" evidence="1">
    <location>
        <begin position="24"/>
        <end position="229"/>
    </location>
</feature>
<dbReference type="InterPro" id="IPR020802">
    <property type="entry name" value="TesA-like"/>
</dbReference>
<dbReference type="Pfam" id="PF00975">
    <property type="entry name" value="Thioesterase"/>
    <property type="match status" value="1"/>
</dbReference>
<dbReference type="RefSeq" id="WP_378244775.1">
    <property type="nucleotide sequence ID" value="NZ_JBHRWK010000074.1"/>
</dbReference>
<protein>
    <submittedName>
        <fullName evidence="2">Alpha/beta fold hydrolase</fullName>
    </submittedName>
</protein>
<reference evidence="3" key="1">
    <citation type="journal article" date="2019" name="Int. J. Syst. Evol. Microbiol.">
        <title>The Global Catalogue of Microorganisms (GCM) 10K type strain sequencing project: providing services to taxonomists for standard genome sequencing and annotation.</title>
        <authorList>
            <consortium name="The Broad Institute Genomics Platform"/>
            <consortium name="The Broad Institute Genome Sequencing Center for Infectious Disease"/>
            <person name="Wu L."/>
            <person name="Ma J."/>
        </authorList>
    </citation>
    <scope>NUCLEOTIDE SEQUENCE [LARGE SCALE GENOMIC DNA]</scope>
    <source>
        <strain evidence="3">CGMCC 4.7676</strain>
    </source>
</reference>
<name>A0ABV7P6Y6_9PSEU</name>
<dbReference type="Gene3D" id="3.40.50.1820">
    <property type="entry name" value="alpha/beta hydrolase"/>
    <property type="match status" value="1"/>
</dbReference>
<dbReference type="GO" id="GO:0016787">
    <property type="term" value="F:hydrolase activity"/>
    <property type="evidence" value="ECO:0007669"/>
    <property type="project" value="UniProtKB-KW"/>
</dbReference>
<organism evidence="2 3">
    <name type="scientific">Amycolatopsis speibonae</name>
    <dbReference type="NCBI Taxonomy" id="1450224"/>
    <lineage>
        <taxon>Bacteria</taxon>
        <taxon>Bacillati</taxon>
        <taxon>Actinomycetota</taxon>
        <taxon>Actinomycetes</taxon>
        <taxon>Pseudonocardiales</taxon>
        <taxon>Pseudonocardiaceae</taxon>
        <taxon>Amycolatopsis</taxon>
    </lineage>
</organism>
<evidence type="ECO:0000313" key="3">
    <source>
        <dbReference type="Proteomes" id="UP001595645"/>
    </source>
</evidence>
<keyword evidence="3" id="KW-1185">Reference proteome</keyword>
<dbReference type="SMART" id="SM00824">
    <property type="entry name" value="PKS_TE"/>
    <property type="match status" value="1"/>
</dbReference>
<evidence type="ECO:0000313" key="2">
    <source>
        <dbReference type="EMBL" id="MFC3454869.1"/>
    </source>
</evidence>
<gene>
    <name evidence="2" type="ORF">ACFOSH_36010</name>
</gene>